<name>A0A431U5X7_9BACT</name>
<dbReference type="NCBIfam" id="NF001454">
    <property type="entry name" value="PRK00315.1"/>
    <property type="match status" value="1"/>
</dbReference>
<comment type="caution">
    <text evidence="12">The sequence shown here is derived from an EMBL/GenBank/DDBJ whole genome shotgun (WGS) entry which is preliminary data.</text>
</comment>
<evidence type="ECO:0000256" key="7">
    <source>
        <dbReference type="ARBA" id="ARBA00022958"/>
    </source>
</evidence>
<keyword evidence="5 11" id="KW-0547">Nucleotide-binding</keyword>
<keyword evidence="1 11" id="KW-0813">Transport</keyword>
<comment type="function">
    <text evidence="11">Part of the high-affinity ATP-driven potassium transport (or Kdp) system, which catalyzes the hydrolysis of ATP coupled with the electrogenic transport of potassium into the cytoplasm. This subunit acts as a catalytic chaperone that increases the ATP-binding affinity of the ATP-hydrolyzing subunit KdpB by the formation of a transient KdpB/KdpC/ATP ternary complex.</text>
</comment>
<proteinExistence type="inferred from homology"/>
<evidence type="ECO:0000256" key="10">
    <source>
        <dbReference type="ARBA" id="ARBA00023136"/>
    </source>
</evidence>
<accession>A0A431U5X7</accession>
<evidence type="ECO:0000256" key="6">
    <source>
        <dbReference type="ARBA" id="ARBA00022840"/>
    </source>
</evidence>
<keyword evidence="3 11" id="KW-0633">Potassium transport</keyword>
<keyword evidence="2 11" id="KW-1003">Cell membrane</keyword>
<keyword evidence="7 11" id="KW-0630">Potassium</keyword>
<dbReference type="PANTHER" id="PTHR30042">
    <property type="entry name" value="POTASSIUM-TRANSPORTING ATPASE C CHAIN"/>
    <property type="match status" value="1"/>
</dbReference>
<dbReference type="GO" id="GO:0005524">
    <property type="term" value="F:ATP binding"/>
    <property type="evidence" value="ECO:0007669"/>
    <property type="project" value="UniProtKB-UniRule"/>
</dbReference>
<dbReference type="HAMAP" id="MF_00276">
    <property type="entry name" value="KdpC"/>
    <property type="match status" value="1"/>
</dbReference>
<gene>
    <name evidence="11 12" type="primary">kdpC</name>
    <name evidence="12" type="ORF">EJV47_07920</name>
</gene>
<keyword evidence="9 11" id="KW-0406">Ion transport</keyword>
<keyword evidence="4 11" id="KW-0812">Transmembrane</keyword>
<keyword evidence="6 11" id="KW-0067">ATP-binding</keyword>
<evidence type="ECO:0000256" key="3">
    <source>
        <dbReference type="ARBA" id="ARBA00022538"/>
    </source>
</evidence>
<sequence length="190" mass="20532">MKLFRQSLILTLLLIVLCSVLYPLAILGIARLAPGAGEGQTLSRHGRVVGYARLGQRFQRPEYFHSRPSAVDYNAAGSAGSNKAPSNPEYQALVRARLDTFLRQNPGVQAAEVPAELLTASGSGLDPDLSPRGVLVQVARIARLRGVEAEKLRALVQQQTESPLLGLLGPARVNVLRLNLALDELAPLRR</sequence>
<evidence type="ECO:0000256" key="2">
    <source>
        <dbReference type="ARBA" id="ARBA00022475"/>
    </source>
</evidence>
<dbReference type="NCBIfam" id="TIGR00681">
    <property type="entry name" value="kdpC"/>
    <property type="match status" value="1"/>
</dbReference>
<keyword evidence="8 11" id="KW-1133">Transmembrane helix</keyword>
<keyword evidence="12" id="KW-0378">Hydrolase</keyword>
<evidence type="ECO:0000256" key="1">
    <source>
        <dbReference type="ARBA" id="ARBA00022448"/>
    </source>
</evidence>
<dbReference type="GO" id="GO:0005886">
    <property type="term" value="C:plasma membrane"/>
    <property type="evidence" value="ECO:0007669"/>
    <property type="project" value="UniProtKB-SubCell"/>
</dbReference>
<evidence type="ECO:0000313" key="12">
    <source>
        <dbReference type="EMBL" id="RTQ51712.1"/>
    </source>
</evidence>
<dbReference type="GO" id="GO:0016787">
    <property type="term" value="F:hydrolase activity"/>
    <property type="evidence" value="ECO:0007669"/>
    <property type="project" value="UniProtKB-KW"/>
</dbReference>
<organism evidence="12 13">
    <name type="scientific">Hymenobacter gummosus</name>
    <dbReference type="NCBI Taxonomy" id="1776032"/>
    <lineage>
        <taxon>Bacteria</taxon>
        <taxon>Pseudomonadati</taxon>
        <taxon>Bacteroidota</taxon>
        <taxon>Cytophagia</taxon>
        <taxon>Cytophagales</taxon>
        <taxon>Hymenobacteraceae</taxon>
        <taxon>Hymenobacter</taxon>
    </lineage>
</organism>
<comment type="subunit">
    <text evidence="11">The system is composed of three essential subunits: KdpA, KdpB and KdpC.</text>
</comment>
<dbReference type="PANTHER" id="PTHR30042:SF2">
    <property type="entry name" value="POTASSIUM-TRANSPORTING ATPASE KDPC SUBUNIT"/>
    <property type="match status" value="1"/>
</dbReference>
<dbReference type="Pfam" id="PF02669">
    <property type="entry name" value="KdpC"/>
    <property type="match status" value="1"/>
</dbReference>
<evidence type="ECO:0000256" key="5">
    <source>
        <dbReference type="ARBA" id="ARBA00022741"/>
    </source>
</evidence>
<keyword evidence="10 11" id="KW-0472">Membrane</keyword>
<dbReference type="EMBL" id="RXOF01000003">
    <property type="protein sequence ID" value="RTQ51712.1"/>
    <property type="molecule type" value="Genomic_DNA"/>
</dbReference>
<dbReference type="GO" id="GO:0008556">
    <property type="term" value="F:P-type potassium transmembrane transporter activity"/>
    <property type="evidence" value="ECO:0007669"/>
    <property type="project" value="InterPro"/>
</dbReference>
<comment type="subcellular location">
    <subcellularLocation>
        <location evidence="11">Cell membrane</location>
        <topology evidence="11">Single-pass membrane protein</topology>
    </subcellularLocation>
</comment>
<dbReference type="PIRSF" id="PIRSF001296">
    <property type="entry name" value="K_ATPase_KdpC"/>
    <property type="match status" value="1"/>
</dbReference>
<evidence type="ECO:0000256" key="8">
    <source>
        <dbReference type="ARBA" id="ARBA00022989"/>
    </source>
</evidence>
<evidence type="ECO:0000256" key="11">
    <source>
        <dbReference type="HAMAP-Rule" id="MF_00276"/>
    </source>
</evidence>
<dbReference type="OrthoDB" id="9809491at2"/>
<evidence type="ECO:0000313" key="13">
    <source>
        <dbReference type="Proteomes" id="UP000282184"/>
    </source>
</evidence>
<protein>
    <recommendedName>
        <fullName evidence="11">Potassium-transporting ATPase KdpC subunit</fullName>
    </recommendedName>
    <alternativeName>
        <fullName evidence="11">ATP phosphohydrolase [potassium-transporting] C chain</fullName>
    </alternativeName>
    <alternativeName>
        <fullName evidence="11">Potassium-binding and translocating subunit C</fullName>
    </alternativeName>
    <alternativeName>
        <fullName evidence="11">Potassium-translocating ATPase C chain</fullName>
    </alternativeName>
</protein>
<reference evidence="12 13" key="1">
    <citation type="submission" date="2018-12" db="EMBL/GenBank/DDBJ databases">
        <title>Hymenobacter gummosus sp. nov., isolated from a spring.</title>
        <authorList>
            <person name="Nie L."/>
        </authorList>
    </citation>
    <scope>NUCLEOTIDE SEQUENCE [LARGE SCALE GENOMIC DNA]</scope>
    <source>
        <strain evidence="12 13">KCTC 52166</strain>
    </source>
</reference>
<comment type="similarity">
    <text evidence="11">Belongs to the KdpC family.</text>
</comment>
<dbReference type="Proteomes" id="UP000282184">
    <property type="component" value="Unassembled WGS sequence"/>
</dbReference>
<dbReference type="AlphaFoldDB" id="A0A431U5X7"/>
<dbReference type="RefSeq" id="WP_126692604.1">
    <property type="nucleotide sequence ID" value="NZ_RXOF01000003.1"/>
</dbReference>
<dbReference type="InterPro" id="IPR003820">
    <property type="entry name" value="KdpC"/>
</dbReference>
<evidence type="ECO:0000256" key="4">
    <source>
        <dbReference type="ARBA" id="ARBA00022692"/>
    </source>
</evidence>
<evidence type="ECO:0000256" key="9">
    <source>
        <dbReference type="ARBA" id="ARBA00023065"/>
    </source>
</evidence>
<keyword evidence="13" id="KW-1185">Reference proteome</keyword>